<keyword evidence="6" id="KW-1185">Reference proteome</keyword>
<dbReference type="SUPFAM" id="SSF100950">
    <property type="entry name" value="NagB/RpiA/CoA transferase-like"/>
    <property type="match status" value="1"/>
</dbReference>
<dbReference type="AlphaFoldDB" id="A0A1S1QNP6"/>
<dbReference type="GO" id="GO:0035999">
    <property type="term" value="P:tetrahydrofolate interconversion"/>
    <property type="evidence" value="ECO:0007669"/>
    <property type="project" value="TreeGrafter"/>
</dbReference>
<comment type="caution">
    <text evidence="5">The sequence shown here is derived from an EMBL/GenBank/DDBJ whole genome shotgun (WGS) entry which is preliminary data.</text>
</comment>
<name>A0A1S1QNP6_9ACTN</name>
<keyword evidence="4" id="KW-0479">Metal-binding</keyword>
<dbReference type="EC" id="6.3.3.2" evidence="4"/>
<keyword evidence="4" id="KW-0460">Magnesium</keyword>
<reference evidence="6" key="1">
    <citation type="submission" date="2016-07" db="EMBL/GenBank/DDBJ databases">
        <title>Sequence Frankia sp. strain CcI1.17.</title>
        <authorList>
            <person name="Ghodhbane-Gtari F."/>
            <person name="Swanson E."/>
            <person name="Gueddou A."/>
            <person name="Morris K."/>
            <person name="Hezbri K."/>
            <person name="Ktari A."/>
            <person name="Nouioui I."/>
            <person name="Abebe-Akele F."/>
            <person name="Simpson S."/>
            <person name="Thomas K."/>
            <person name="Gtari M."/>
            <person name="Tisa L.S."/>
            <person name="Hurst S."/>
        </authorList>
    </citation>
    <scope>NUCLEOTIDE SEQUENCE [LARGE SCALE GENOMIC DNA]</scope>
    <source>
        <strain evidence="6">Cc1.17</strain>
    </source>
</reference>
<evidence type="ECO:0000256" key="4">
    <source>
        <dbReference type="RuleBase" id="RU361279"/>
    </source>
</evidence>
<keyword evidence="2 4" id="KW-0547">Nucleotide-binding</keyword>
<dbReference type="GO" id="GO:0030272">
    <property type="term" value="F:5-formyltetrahydrofolate cyclo-ligase activity"/>
    <property type="evidence" value="ECO:0007669"/>
    <property type="project" value="UniProtKB-EC"/>
</dbReference>
<evidence type="ECO:0000256" key="1">
    <source>
        <dbReference type="ARBA" id="ARBA00010638"/>
    </source>
</evidence>
<accession>A0A1S1QNP6</accession>
<dbReference type="InterPro" id="IPR037171">
    <property type="entry name" value="NagB/RpiA_transferase-like"/>
</dbReference>
<dbReference type="NCBIfam" id="TIGR02727">
    <property type="entry name" value="MTHFS_bact"/>
    <property type="match status" value="1"/>
</dbReference>
<dbReference type="GO" id="GO:0005524">
    <property type="term" value="F:ATP binding"/>
    <property type="evidence" value="ECO:0007669"/>
    <property type="project" value="UniProtKB-KW"/>
</dbReference>
<organism evidence="5 6">
    <name type="scientific">Parafrankia colletiae</name>
    <dbReference type="NCBI Taxonomy" id="573497"/>
    <lineage>
        <taxon>Bacteria</taxon>
        <taxon>Bacillati</taxon>
        <taxon>Actinomycetota</taxon>
        <taxon>Actinomycetes</taxon>
        <taxon>Frankiales</taxon>
        <taxon>Frankiaceae</taxon>
        <taxon>Parafrankia</taxon>
    </lineage>
</organism>
<dbReference type="PANTHER" id="PTHR23407:SF1">
    <property type="entry name" value="5-FORMYLTETRAHYDROFOLATE CYCLO-LIGASE"/>
    <property type="match status" value="1"/>
</dbReference>
<dbReference type="Proteomes" id="UP000179627">
    <property type="component" value="Unassembled WGS sequence"/>
</dbReference>
<dbReference type="PANTHER" id="PTHR23407">
    <property type="entry name" value="ATPASE INHIBITOR/5-FORMYLTETRAHYDROFOLATE CYCLO-LIGASE"/>
    <property type="match status" value="1"/>
</dbReference>
<dbReference type="EMBL" id="MBLM01000117">
    <property type="protein sequence ID" value="OHV36343.1"/>
    <property type="molecule type" value="Genomic_DNA"/>
</dbReference>
<dbReference type="GO" id="GO:0046872">
    <property type="term" value="F:metal ion binding"/>
    <property type="evidence" value="ECO:0007669"/>
    <property type="project" value="UniProtKB-KW"/>
</dbReference>
<dbReference type="InterPro" id="IPR024185">
    <property type="entry name" value="FTHF_cligase-like_sf"/>
</dbReference>
<sequence>MTASSPGASAAGAAEERPRPKIALRRRLLALRRAGVLPDPAVLTERVLALPEVARATCVAAYVGMTDEPDTTELLARLRARGVRVLLPVVRADLDLDFREFGGTLVPGAMGTREPPPSATHVELGEAQVIIVPALAADEAGNRLGRGGGSYDRALTRTAPATPVIALLHDREILGDVPAEAHDRRVTIIVTQSRTVRPASL</sequence>
<gene>
    <name evidence="5" type="ORF">CC117_18100</name>
</gene>
<dbReference type="Pfam" id="PF01812">
    <property type="entry name" value="5-FTHF_cyc-lig"/>
    <property type="match status" value="1"/>
</dbReference>
<dbReference type="InterPro" id="IPR002698">
    <property type="entry name" value="FTHF_cligase"/>
</dbReference>
<protein>
    <recommendedName>
        <fullName evidence="4">5-formyltetrahydrofolate cyclo-ligase</fullName>
        <ecNumber evidence="4">6.3.3.2</ecNumber>
    </recommendedName>
</protein>
<comment type="similarity">
    <text evidence="1 4">Belongs to the 5-formyltetrahydrofolate cyclo-ligase family.</text>
</comment>
<keyword evidence="5" id="KW-0436">Ligase</keyword>
<evidence type="ECO:0000313" key="6">
    <source>
        <dbReference type="Proteomes" id="UP000179627"/>
    </source>
</evidence>
<comment type="catalytic activity">
    <reaction evidence="4">
        <text>(6S)-5-formyl-5,6,7,8-tetrahydrofolate + ATP = (6R)-5,10-methenyltetrahydrofolate + ADP + phosphate</text>
        <dbReference type="Rhea" id="RHEA:10488"/>
        <dbReference type="ChEBI" id="CHEBI:30616"/>
        <dbReference type="ChEBI" id="CHEBI:43474"/>
        <dbReference type="ChEBI" id="CHEBI:57455"/>
        <dbReference type="ChEBI" id="CHEBI:57457"/>
        <dbReference type="ChEBI" id="CHEBI:456216"/>
        <dbReference type="EC" id="6.3.3.2"/>
    </reaction>
</comment>
<evidence type="ECO:0000256" key="2">
    <source>
        <dbReference type="ARBA" id="ARBA00022741"/>
    </source>
</evidence>
<keyword evidence="3 4" id="KW-0067">ATP-binding</keyword>
<evidence type="ECO:0000313" key="5">
    <source>
        <dbReference type="EMBL" id="OHV36343.1"/>
    </source>
</evidence>
<dbReference type="Gene3D" id="3.40.50.10420">
    <property type="entry name" value="NagB/RpiA/CoA transferase-like"/>
    <property type="match status" value="1"/>
</dbReference>
<proteinExistence type="inferred from homology"/>
<comment type="cofactor">
    <cofactor evidence="4">
        <name>Mg(2+)</name>
        <dbReference type="ChEBI" id="CHEBI:18420"/>
    </cofactor>
</comment>
<evidence type="ECO:0000256" key="3">
    <source>
        <dbReference type="ARBA" id="ARBA00022840"/>
    </source>
</evidence>
<dbReference type="GO" id="GO:0009396">
    <property type="term" value="P:folic acid-containing compound biosynthetic process"/>
    <property type="evidence" value="ECO:0007669"/>
    <property type="project" value="TreeGrafter"/>
</dbReference>